<feature type="transmembrane region" description="Helical" evidence="6">
    <location>
        <begin position="299"/>
        <end position="321"/>
    </location>
</feature>
<dbReference type="Pfam" id="PF06779">
    <property type="entry name" value="MFS_4"/>
    <property type="match status" value="1"/>
</dbReference>
<keyword evidence="4 6" id="KW-1133">Transmembrane helix</keyword>
<name>A0A917V2D3_9HYPH</name>
<protein>
    <submittedName>
        <fullName evidence="8">MFS transporter</fullName>
    </submittedName>
</protein>
<dbReference type="GO" id="GO:0005886">
    <property type="term" value="C:plasma membrane"/>
    <property type="evidence" value="ECO:0007669"/>
    <property type="project" value="UniProtKB-SubCell"/>
</dbReference>
<evidence type="ECO:0000256" key="5">
    <source>
        <dbReference type="ARBA" id="ARBA00023136"/>
    </source>
</evidence>
<evidence type="ECO:0000256" key="3">
    <source>
        <dbReference type="ARBA" id="ARBA00022692"/>
    </source>
</evidence>
<dbReference type="PROSITE" id="PS50850">
    <property type="entry name" value="MFS"/>
    <property type="match status" value="1"/>
</dbReference>
<feature type="transmembrane region" description="Helical" evidence="6">
    <location>
        <begin position="163"/>
        <end position="185"/>
    </location>
</feature>
<comment type="subcellular location">
    <subcellularLocation>
        <location evidence="1">Cell membrane</location>
        <topology evidence="1">Multi-pass membrane protein</topology>
    </subcellularLocation>
</comment>
<feature type="transmembrane region" description="Helical" evidence="6">
    <location>
        <begin position="134"/>
        <end position="157"/>
    </location>
</feature>
<evidence type="ECO:0000256" key="1">
    <source>
        <dbReference type="ARBA" id="ARBA00004651"/>
    </source>
</evidence>
<dbReference type="RefSeq" id="WP_188909425.1">
    <property type="nucleotide sequence ID" value="NZ_BMMF01000002.1"/>
</dbReference>
<keyword evidence="3 6" id="KW-0812">Transmembrane</keyword>
<evidence type="ECO:0000259" key="7">
    <source>
        <dbReference type="PROSITE" id="PS50850"/>
    </source>
</evidence>
<keyword evidence="9" id="KW-1185">Reference proteome</keyword>
<keyword evidence="2" id="KW-1003">Cell membrane</keyword>
<dbReference type="InterPro" id="IPR010645">
    <property type="entry name" value="MFS_4"/>
</dbReference>
<feature type="transmembrane region" description="Helical" evidence="6">
    <location>
        <begin position="247"/>
        <end position="267"/>
    </location>
</feature>
<feature type="transmembrane region" description="Helical" evidence="6">
    <location>
        <begin position="46"/>
        <end position="68"/>
    </location>
</feature>
<dbReference type="InterPro" id="IPR020846">
    <property type="entry name" value="MFS_dom"/>
</dbReference>
<dbReference type="InterPro" id="IPR036259">
    <property type="entry name" value="MFS_trans_sf"/>
</dbReference>
<organism evidence="8 9">
    <name type="scientific">Salinarimonas ramus</name>
    <dbReference type="NCBI Taxonomy" id="690164"/>
    <lineage>
        <taxon>Bacteria</taxon>
        <taxon>Pseudomonadati</taxon>
        <taxon>Pseudomonadota</taxon>
        <taxon>Alphaproteobacteria</taxon>
        <taxon>Hyphomicrobiales</taxon>
        <taxon>Salinarimonadaceae</taxon>
        <taxon>Salinarimonas</taxon>
    </lineage>
</organism>
<reference evidence="8 9" key="1">
    <citation type="journal article" date="2014" name="Int. J. Syst. Evol. Microbiol.">
        <title>Complete genome sequence of Corynebacterium casei LMG S-19264T (=DSM 44701T), isolated from a smear-ripened cheese.</title>
        <authorList>
            <consortium name="US DOE Joint Genome Institute (JGI-PGF)"/>
            <person name="Walter F."/>
            <person name="Albersmeier A."/>
            <person name="Kalinowski J."/>
            <person name="Ruckert C."/>
        </authorList>
    </citation>
    <scope>NUCLEOTIDE SEQUENCE [LARGE SCALE GENOMIC DNA]</scope>
    <source>
        <strain evidence="8 9">CGMCC 1.9161</strain>
    </source>
</reference>
<feature type="domain" description="Major facilitator superfamily (MFS) profile" evidence="7">
    <location>
        <begin position="6"/>
        <end position="387"/>
    </location>
</feature>
<dbReference type="Proteomes" id="UP000600449">
    <property type="component" value="Unassembled WGS sequence"/>
</dbReference>
<sequence>MRSYSLVWAAASGLALVGVSFGIARYGYGLFLPRIAETFSLDEPTQGLIASGSYASYVLATVAAAWASGRFGPRLPIALGVAAAAGGAAIVALAEGLAVLALGVALAGASPGLVFPALSDWVSIVAREEARNRLFAIMNSGTGAGVLLAAPFALVPAELWQHAWGAFALASVLFGAGAIALAPPFPPGRGNAEAPRFALVDLVRPAAMPLYASAFVAGLTTAVYWTFSIATIFEAGGTLGGFARPEIAFWALTGISGFVGALTGDAVNRRGLPFVTRGTLAAIAGACLLIGIAPGSGGAIVVSGAVFGAAFIFVTGLLGVWSLRVFPERPSAGFGATFLIFTFGAMIGPLAGGALSPALGREGVFVLVAVLTLVPCLLPRRTFAGVAAPAGRPA</sequence>
<feature type="transmembrane region" description="Helical" evidence="6">
    <location>
        <begin position="206"/>
        <end position="227"/>
    </location>
</feature>
<dbReference type="SUPFAM" id="SSF103473">
    <property type="entry name" value="MFS general substrate transporter"/>
    <property type="match status" value="1"/>
</dbReference>
<evidence type="ECO:0000313" key="9">
    <source>
        <dbReference type="Proteomes" id="UP000600449"/>
    </source>
</evidence>
<feature type="transmembrane region" description="Helical" evidence="6">
    <location>
        <begin position="274"/>
        <end position="293"/>
    </location>
</feature>
<dbReference type="Gene3D" id="1.20.1250.20">
    <property type="entry name" value="MFS general substrate transporter like domains"/>
    <property type="match status" value="1"/>
</dbReference>
<evidence type="ECO:0000313" key="8">
    <source>
        <dbReference type="EMBL" id="GGK22161.1"/>
    </source>
</evidence>
<evidence type="ECO:0000256" key="4">
    <source>
        <dbReference type="ARBA" id="ARBA00022989"/>
    </source>
</evidence>
<feature type="transmembrane region" description="Helical" evidence="6">
    <location>
        <begin position="75"/>
        <end position="94"/>
    </location>
</feature>
<evidence type="ECO:0000256" key="6">
    <source>
        <dbReference type="SAM" id="Phobius"/>
    </source>
</evidence>
<feature type="transmembrane region" description="Helical" evidence="6">
    <location>
        <begin position="333"/>
        <end position="352"/>
    </location>
</feature>
<proteinExistence type="predicted"/>
<keyword evidence="5 6" id="KW-0472">Membrane</keyword>
<gene>
    <name evidence="8" type="ORF">GCM10011322_06010</name>
</gene>
<dbReference type="PANTHER" id="PTHR43124">
    <property type="entry name" value="PURINE EFFLUX PUMP PBUE"/>
    <property type="match status" value="1"/>
</dbReference>
<dbReference type="EMBL" id="BMMF01000002">
    <property type="protein sequence ID" value="GGK22161.1"/>
    <property type="molecule type" value="Genomic_DNA"/>
</dbReference>
<dbReference type="InterPro" id="IPR050189">
    <property type="entry name" value="MFS_Efflux_Transporters"/>
</dbReference>
<feature type="transmembrane region" description="Helical" evidence="6">
    <location>
        <begin position="358"/>
        <end position="378"/>
    </location>
</feature>
<dbReference type="GO" id="GO:0022857">
    <property type="term" value="F:transmembrane transporter activity"/>
    <property type="evidence" value="ECO:0007669"/>
    <property type="project" value="InterPro"/>
</dbReference>
<dbReference type="AlphaFoldDB" id="A0A917V2D3"/>
<feature type="transmembrane region" description="Helical" evidence="6">
    <location>
        <begin position="100"/>
        <end position="122"/>
    </location>
</feature>
<accession>A0A917V2D3</accession>
<evidence type="ECO:0000256" key="2">
    <source>
        <dbReference type="ARBA" id="ARBA00022475"/>
    </source>
</evidence>
<comment type="caution">
    <text evidence="8">The sequence shown here is derived from an EMBL/GenBank/DDBJ whole genome shotgun (WGS) entry which is preliminary data.</text>
</comment>
<dbReference type="PANTHER" id="PTHR43124:SF3">
    <property type="entry name" value="CHLORAMPHENICOL EFFLUX PUMP RV0191"/>
    <property type="match status" value="1"/>
</dbReference>